<organism evidence="1">
    <name type="scientific">marine metagenome</name>
    <dbReference type="NCBI Taxonomy" id="408172"/>
    <lineage>
        <taxon>unclassified sequences</taxon>
        <taxon>metagenomes</taxon>
        <taxon>ecological metagenomes</taxon>
    </lineage>
</organism>
<dbReference type="EMBL" id="UINC01133123">
    <property type="protein sequence ID" value="SVD15868.1"/>
    <property type="molecule type" value="Genomic_DNA"/>
</dbReference>
<reference evidence="1" key="1">
    <citation type="submission" date="2018-05" db="EMBL/GenBank/DDBJ databases">
        <authorList>
            <person name="Lanie J.A."/>
            <person name="Ng W.-L."/>
            <person name="Kazmierczak K.M."/>
            <person name="Andrzejewski T.M."/>
            <person name="Davidsen T.M."/>
            <person name="Wayne K.J."/>
            <person name="Tettelin H."/>
            <person name="Glass J.I."/>
            <person name="Rusch D."/>
            <person name="Podicherti R."/>
            <person name="Tsui H.-C.T."/>
            <person name="Winkler M.E."/>
        </authorList>
    </citation>
    <scope>NUCLEOTIDE SEQUENCE</scope>
</reference>
<accession>A0A382T386</accession>
<name>A0A382T386_9ZZZZ</name>
<proteinExistence type="predicted"/>
<dbReference type="AlphaFoldDB" id="A0A382T386"/>
<sequence length="144" mass="17074">MIDFTPWDKLQEFDMETTATLWYASTNNVEILDIPPLELNPYYHRLTAGIRNDQLKIEDAHLSLAEKGSVIFTRSNLVNFLMTINEYIPLFLLPSEYRWLSKETSPFKTWLLERLMEGKLNNNYGIWYWIACCVKKLWGKFKIS</sequence>
<protein>
    <submittedName>
        <fullName evidence="1">Uncharacterized protein</fullName>
    </submittedName>
</protein>
<evidence type="ECO:0000313" key="1">
    <source>
        <dbReference type="EMBL" id="SVD15868.1"/>
    </source>
</evidence>
<gene>
    <name evidence="1" type="ORF">METZ01_LOCUS368722</name>
</gene>